<keyword evidence="7" id="KW-1133">Transmembrane helix</keyword>
<dbReference type="OrthoDB" id="258392at2759"/>
<keyword evidence="6" id="KW-0325">Glycoprotein</keyword>
<dbReference type="GO" id="GO:0030971">
    <property type="term" value="F:receptor tyrosine kinase binding"/>
    <property type="evidence" value="ECO:0007669"/>
    <property type="project" value="TreeGrafter"/>
</dbReference>
<dbReference type="Ensembl" id="ENSLLET00000034654.1">
    <property type="protein sequence ID" value="ENSLLEP00000033380.1"/>
    <property type="gene ID" value="ENSLLEG00000020686.1"/>
</dbReference>
<dbReference type="Gene3D" id="3.40.50.1240">
    <property type="entry name" value="Phosphoglycerate mutase-like"/>
    <property type="match status" value="1"/>
</dbReference>
<protein>
    <recommendedName>
        <fullName evidence="3">acid phosphatase</fullName>
        <ecNumber evidence="3">3.1.3.2</ecNumber>
    </recommendedName>
</protein>
<name>A0A8C5Q7L1_9ANUR</name>
<keyword evidence="4" id="KW-0732">Signal</keyword>
<accession>A0A8C5Q7L1</accession>
<evidence type="ECO:0000256" key="3">
    <source>
        <dbReference type="ARBA" id="ARBA00012646"/>
    </source>
</evidence>
<dbReference type="GO" id="GO:0045211">
    <property type="term" value="C:postsynaptic membrane"/>
    <property type="evidence" value="ECO:0007669"/>
    <property type="project" value="TreeGrafter"/>
</dbReference>
<keyword evidence="7" id="KW-0472">Membrane</keyword>
<proteinExistence type="inferred from homology"/>
<dbReference type="GO" id="GO:0004725">
    <property type="term" value="F:protein tyrosine phosphatase activity"/>
    <property type="evidence" value="ECO:0007669"/>
    <property type="project" value="TreeGrafter"/>
</dbReference>
<reference evidence="8" key="1">
    <citation type="submission" date="2025-08" db="UniProtKB">
        <authorList>
            <consortium name="Ensembl"/>
        </authorList>
    </citation>
    <scope>IDENTIFICATION</scope>
</reference>
<dbReference type="InterPro" id="IPR000560">
    <property type="entry name" value="His_Pase_clade-2"/>
</dbReference>
<dbReference type="InterPro" id="IPR033379">
    <property type="entry name" value="Acid_Pase_AS"/>
</dbReference>
<dbReference type="PANTHER" id="PTHR11567:SF145">
    <property type="entry name" value="TESTICULAR ACID PHOSPHATASE"/>
    <property type="match status" value="1"/>
</dbReference>
<evidence type="ECO:0000256" key="4">
    <source>
        <dbReference type="ARBA" id="ARBA00022729"/>
    </source>
</evidence>
<dbReference type="Pfam" id="PF00328">
    <property type="entry name" value="His_Phos_2"/>
    <property type="match status" value="1"/>
</dbReference>
<dbReference type="PANTHER" id="PTHR11567">
    <property type="entry name" value="ACID PHOSPHATASE-RELATED"/>
    <property type="match status" value="1"/>
</dbReference>
<reference evidence="8" key="2">
    <citation type="submission" date="2025-09" db="UniProtKB">
        <authorList>
            <consortium name="Ensembl"/>
        </authorList>
    </citation>
    <scope>IDENTIFICATION</scope>
</reference>
<comment type="similarity">
    <text evidence="2">Belongs to the histidine acid phosphatase family.</text>
</comment>
<dbReference type="CDD" id="cd07061">
    <property type="entry name" value="HP_HAP_like"/>
    <property type="match status" value="1"/>
</dbReference>
<evidence type="ECO:0000313" key="8">
    <source>
        <dbReference type="Ensembl" id="ENSLLEP00000033380.1"/>
    </source>
</evidence>
<dbReference type="SUPFAM" id="SSF53254">
    <property type="entry name" value="Phosphoglycerate mutase-like"/>
    <property type="match status" value="1"/>
</dbReference>
<organism evidence="8 9">
    <name type="scientific">Leptobrachium leishanense</name>
    <name type="common">Leishan spiny toad</name>
    <dbReference type="NCBI Taxonomy" id="445787"/>
    <lineage>
        <taxon>Eukaryota</taxon>
        <taxon>Metazoa</taxon>
        <taxon>Chordata</taxon>
        <taxon>Craniata</taxon>
        <taxon>Vertebrata</taxon>
        <taxon>Euteleostomi</taxon>
        <taxon>Amphibia</taxon>
        <taxon>Batrachia</taxon>
        <taxon>Anura</taxon>
        <taxon>Pelobatoidea</taxon>
        <taxon>Megophryidae</taxon>
        <taxon>Leptobrachium</taxon>
    </lineage>
</organism>
<feature type="transmembrane region" description="Helical" evidence="7">
    <location>
        <begin position="434"/>
        <end position="455"/>
    </location>
</feature>
<dbReference type="InterPro" id="IPR050645">
    <property type="entry name" value="Histidine_acid_phosphatase"/>
</dbReference>
<dbReference type="GO" id="GO:0120154">
    <property type="term" value="P:negative regulation of ERBB4 signaling pathway"/>
    <property type="evidence" value="ECO:0007669"/>
    <property type="project" value="TreeGrafter"/>
</dbReference>
<dbReference type="GO" id="GO:0003993">
    <property type="term" value="F:acid phosphatase activity"/>
    <property type="evidence" value="ECO:0007669"/>
    <property type="project" value="UniProtKB-EC"/>
</dbReference>
<keyword evidence="5" id="KW-0378">Hydrolase</keyword>
<dbReference type="GeneTree" id="ENSGT00940000161433"/>
<evidence type="ECO:0000256" key="6">
    <source>
        <dbReference type="ARBA" id="ARBA00023180"/>
    </source>
</evidence>
<evidence type="ECO:0000313" key="9">
    <source>
        <dbReference type="Proteomes" id="UP000694569"/>
    </source>
</evidence>
<evidence type="ECO:0000256" key="7">
    <source>
        <dbReference type="SAM" id="Phobius"/>
    </source>
</evidence>
<keyword evidence="9" id="KW-1185">Reference proteome</keyword>
<evidence type="ECO:0000256" key="2">
    <source>
        <dbReference type="ARBA" id="ARBA00005375"/>
    </source>
</evidence>
<dbReference type="FunFam" id="3.40.50.1240:FF:000010">
    <property type="entry name" value="Prostatic acid phosphatase"/>
    <property type="match status" value="1"/>
</dbReference>
<evidence type="ECO:0000256" key="1">
    <source>
        <dbReference type="ARBA" id="ARBA00000032"/>
    </source>
</evidence>
<comment type="catalytic activity">
    <reaction evidence="1">
        <text>a phosphate monoester + H2O = an alcohol + phosphate</text>
        <dbReference type="Rhea" id="RHEA:15017"/>
        <dbReference type="ChEBI" id="CHEBI:15377"/>
        <dbReference type="ChEBI" id="CHEBI:30879"/>
        <dbReference type="ChEBI" id="CHEBI:43474"/>
        <dbReference type="ChEBI" id="CHEBI:67140"/>
        <dbReference type="EC" id="3.1.3.2"/>
    </reaction>
</comment>
<dbReference type="GO" id="GO:0048168">
    <property type="term" value="P:regulation of neuronal synaptic plasticity"/>
    <property type="evidence" value="ECO:0007669"/>
    <property type="project" value="TreeGrafter"/>
</dbReference>
<dbReference type="EC" id="3.1.3.2" evidence="3"/>
<dbReference type="AlphaFoldDB" id="A0A8C5Q7L1"/>
<evidence type="ECO:0000256" key="5">
    <source>
        <dbReference type="ARBA" id="ARBA00022801"/>
    </source>
</evidence>
<dbReference type="GO" id="GO:0007040">
    <property type="term" value="P:lysosome organization"/>
    <property type="evidence" value="ECO:0007669"/>
    <property type="project" value="TreeGrafter"/>
</dbReference>
<dbReference type="PROSITE" id="PS00778">
    <property type="entry name" value="HIS_ACID_PHOSPHAT_2"/>
    <property type="match status" value="1"/>
</dbReference>
<dbReference type="InterPro" id="IPR029033">
    <property type="entry name" value="His_PPase_superfam"/>
</dbReference>
<dbReference type="Proteomes" id="UP000694569">
    <property type="component" value="Unplaced"/>
</dbReference>
<dbReference type="GO" id="GO:0005764">
    <property type="term" value="C:lysosome"/>
    <property type="evidence" value="ECO:0007669"/>
    <property type="project" value="TreeGrafter"/>
</dbReference>
<sequence length="467" mass="53458">MAPDRNMGQKSPVACAVPAFLPAPLQPRRNASITAEWLLFVATGVHILAAASSRTVRNTTFVVAIFRHGDRAPIDTYPTDPYKEMVWENGFQQLTTVGMTQQYELGQYLRKRYKDFLSPQYHRREVYVRSTDYDRTLMSAQANLAGLFPPQNSQIWNPELLWHPIPVHTVPIPEDRLLKFPSKTCPRYFELMKETIQQPEYQDKIKDWKEFTEHLANYTGYSKEHSSMHKIWKVYDTLFCQKSHNFTLPVWATQDMMKTLKEISAFDIKSHTDIYRVNEKARLTGGILVDAVLRNFSDVMLKSSPLKMVMYSAHDSTIIALQAALRVYNGVHPPYASCHIFEFYTEDNGTNSVSMYYRNDSIAEPYELVLPGCTSPCPLQLFTQLTASIIPQDWYRECQITEKKPKSAADRDSSIGGLELTGNIRVKHPDVTSLALSVTVGVLVLLLLALPVWIWKTHTTPMRSRNL</sequence>
<keyword evidence="7" id="KW-0812">Transmembrane</keyword>